<dbReference type="PANTHER" id="PTHR30136:SF24">
    <property type="entry name" value="HTH-TYPE TRANSCRIPTIONAL REPRESSOR ALLR"/>
    <property type="match status" value="1"/>
</dbReference>
<dbReference type="Gene3D" id="1.10.10.10">
    <property type="entry name" value="Winged helix-like DNA-binding domain superfamily/Winged helix DNA-binding domain"/>
    <property type="match status" value="1"/>
</dbReference>
<feature type="domain" description="HTH iclR-type" evidence="4">
    <location>
        <begin position="11"/>
        <end position="72"/>
    </location>
</feature>
<reference evidence="7" key="1">
    <citation type="submission" date="2016-10" db="EMBL/GenBank/DDBJ databases">
        <authorList>
            <person name="Varghese N."/>
            <person name="Submissions S."/>
        </authorList>
    </citation>
    <scope>NUCLEOTIDE SEQUENCE [LARGE SCALE GENOMIC DNA]</scope>
    <source>
        <strain evidence="7">CL127</strain>
    </source>
</reference>
<dbReference type="SUPFAM" id="SSF46785">
    <property type="entry name" value="Winged helix' DNA-binding domain"/>
    <property type="match status" value="1"/>
</dbReference>
<dbReference type="RefSeq" id="WP_091734610.1">
    <property type="nucleotide sequence ID" value="NZ_FOYR01000001.1"/>
</dbReference>
<evidence type="ECO:0000256" key="2">
    <source>
        <dbReference type="ARBA" id="ARBA00023125"/>
    </source>
</evidence>
<dbReference type="GO" id="GO:0045892">
    <property type="term" value="P:negative regulation of DNA-templated transcription"/>
    <property type="evidence" value="ECO:0007669"/>
    <property type="project" value="TreeGrafter"/>
</dbReference>
<gene>
    <name evidence="6" type="ORF">SAMN04488591_0341</name>
</gene>
<evidence type="ECO:0000259" key="5">
    <source>
        <dbReference type="PROSITE" id="PS51078"/>
    </source>
</evidence>
<evidence type="ECO:0000256" key="3">
    <source>
        <dbReference type="ARBA" id="ARBA00023163"/>
    </source>
</evidence>
<protein>
    <submittedName>
        <fullName evidence="6">DNA-binding transcriptional regulator, IclR family</fullName>
    </submittedName>
</protein>
<dbReference type="SUPFAM" id="SSF55781">
    <property type="entry name" value="GAF domain-like"/>
    <property type="match status" value="1"/>
</dbReference>
<organism evidence="6 7">
    <name type="scientific">Microbacterium azadirachtae</name>
    <dbReference type="NCBI Taxonomy" id="582680"/>
    <lineage>
        <taxon>Bacteria</taxon>
        <taxon>Bacillati</taxon>
        <taxon>Actinomycetota</taxon>
        <taxon>Actinomycetes</taxon>
        <taxon>Micrococcales</taxon>
        <taxon>Microbacteriaceae</taxon>
        <taxon>Microbacterium</taxon>
    </lineage>
</organism>
<proteinExistence type="predicted"/>
<dbReference type="GO" id="GO:0003700">
    <property type="term" value="F:DNA-binding transcription factor activity"/>
    <property type="evidence" value="ECO:0007669"/>
    <property type="project" value="TreeGrafter"/>
</dbReference>
<accession>A0A1I6FU97</accession>
<feature type="domain" description="IclR-ED" evidence="5">
    <location>
        <begin position="76"/>
        <end position="257"/>
    </location>
</feature>
<dbReference type="InterPro" id="IPR014757">
    <property type="entry name" value="Tscrpt_reg_IclR_C"/>
</dbReference>
<dbReference type="InterPro" id="IPR029016">
    <property type="entry name" value="GAF-like_dom_sf"/>
</dbReference>
<evidence type="ECO:0000313" key="6">
    <source>
        <dbReference type="EMBL" id="SFR33535.1"/>
    </source>
</evidence>
<dbReference type="PANTHER" id="PTHR30136">
    <property type="entry name" value="HELIX-TURN-HELIX TRANSCRIPTIONAL REGULATOR, ICLR FAMILY"/>
    <property type="match status" value="1"/>
</dbReference>
<evidence type="ECO:0000256" key="1">
    <source>
        <dbReference type="ARBA" id="ARBA00023015"/>
    </source>
</evidence>
<evidence type="ECO:0000259" key="4">
    <source>
        <dbReference type="PROSITE" id="PS51077"/>
    </source>
</evidence>
<keyword evidence="2 6" id="KW-0238">DNA-binding</keyword>
<dbReference type="Pfam" id="PF01614">
    <property type="entry name" value="IclR_C"/>
    <property type="match status" value="1"/>
</dbReference>
<dbReference type="GO" id="GO:0003677">
    <property type="term" value="F:DNA binding"/>
    <property type="evidence" value="ECO:0007669"/>
    <property type="project" value="UniProtKB-KW"/>
</dbReference>
<dbReference type="AlphaFoldDB" id="A0A1I6FU97"/>
<keyword evidence="1" id="KW-0805">Transcription regulation</keyword>
<dbReference type="InterPro" id="IPR036390">
    <property type="entry name" value="WH_DNA-bd_sf"/>
</dbReference>
<keyword evidence="3" id="KW-0804">Transcription</keyword>
<dbReference type="Pfam" id="PF09339">
    <property type="entry name" value="HTH_IclR"/>
    <property type="match status" value="1"/>
</dbReference>
<dbReference type="PROSITE" id="PS51078">
    <property type="entry name" value="ICLR_ED"/>
    <property type="match status" value="1"/>
</dbReference>
<dbReference type="InterPro" id="IPR050707">
    <property type="entry name" value="HTH_MetabolicPath_Reg"/>
</dbReference>
<dbReference type="Proteomes" id="UP000198877">
    <property type="component" value="Unassembled WGS sequence"/>
</dbReference>
<dbReference type="Gene3D" id="3.30.450.40">
    <property type="match status" value="1"/>
</dbReference>
<evidence type="ECO:0000313" key="7">
    <source>
        <dbReference type="Proteomes" id="UP000198877"/>
    </source>
</evidence>
<dbReference type="InterPro" id="IPR005471">
    <property type="entry name" value="Tscrpt_reg_IclR_N"/>
</dbReference>
<dbReference type="EMBL" id="FOYR01000001">
    <property type="protein sequence ID" value="SFR33535.1"/>
    <property type="molecule type" value="Genomic_DNA"/>
</dbReference>
<dbReference type="SMART" id="SM00346">
    <property type="entry name" value="HTH_ICLR"/>
    <property type="match status" value="1"/>
</dbReference>
<sequence length="264" mass="28435">MNSNAAAGRERSAVDKAISVMRAFGEDAHLGVGVSELARRADLSKSTTFRLLAMLETNRVVERVGTAYRLSYLLDELVSSSTTPLHDLTRDVLTPFLADLYEATRLTVQLAALRGAHVVYLNKLEGHHRLRSPSRIGGRMPAYCTAVGKVLLAGDAAATRVTLSAPRHRWTAHTIVEEDELLAELSRVRDRGVALDRGESLLTLSCIAAPVRGANGRIVAALSMSADAAALSDPGLERLLRSVAFQASRTMSVAQQRARLIVAA</sequence>
<dbReference type="InterPro" id="IPR036388">
    <property type="entry name" value="WH-like_DNA-bd_sf"/>
</dbReference>
<name>A0A1I6FU97_9MICO</name>
<dbReference type="PROSITE" id="PS51077">
    <property type="entry name" value="HTH_ICLR"/>
    <property type="match status" value="1"/>
</dbReference>